<dbReference type="PANTHER" id="PTHR18460">
    <property type="entry name" value="TEL2 INTERACTING PROTEIN 1 TTI1 FAMILY MEMBER"/>
    <property type="match status" value="1"/>
</dbReference>
<feature type="domain" description="TTI1 C-terminal TPR" evidence="2">
    <location>
        <begin position="922"/>
        <end position="1181"/>
    </location>
</feature>
<dbReference type="SUPFAM" id="SSF48371">
    <property type="entry name" value="ARM repeat"/>
    <property type="match status" value="2"/>
</dbReference>
<accession>A0A1R1XMM9</accession>
<dbReference type="InterPro" id="IPR057566">
    <property type="entry name" value="TPR_TTI1_N"/>
</dbReference>
<dbReference type="EMBL" id="LSSN01002525">
    <property type="protein sequence ID" value="OMJ15870.1"/>
    <property type="molecule type" value="Genomic_DNA"/>
</dbReference>
<protein>
    <submittedName>
        <fullName evidence="3">TEL2-interacting protein 1</fullName>
    </submittedName>
</protein>
<dbReference type="Pfam" id="PF24181">
    <property type="entry name" value="TPR_TTI1_C"/>
    <property type="match status" value="1"/>
</dbReference>
<dbReference type="STRING" id="133412.A0A1R1XMM9"/>
<dbReference type="InterPro" id="IPR049362">
    <property type="entry name" value="TTI1_rpt"/>
</dbReference>
<dbReference type="AlphaFoldDB" id="A0A1R1XMM9"/>
<dbReference type="Pfam" id="PF21547">
    <property type="entry name" value="TTI1"/>
    <property type="match status" value="1"/>
</dbReference>
<dbReference type="InterPro" id="IPR057567">
    <property type="entry name" value="TPR_TTI1_C"/>
</dbReference>
<evidence type="ECO:0000313" key="4">
    <source>
        <dbReference type="Proteomes" id="UP000187283"/>
    </source>
</evidence>
<evidence type="ECO:0000259" key="2">
    <source>
        <dbReference type="Pfam" id="PF24181"/>
    </source>
</evidence>
<dbReference type="PANTHER" id="PTHR18460:SF3">
    <property type="entry name" value="TELO2-INTERACTING PROTEIN 1 HOMOLOG"/>
    <property type="match status" value="1"/>
</dbReference>
<evidence type="ECO:0000259" key="1">
    <source>
        <dbReference type="Pfam" id="PF24173"/>
    </source>
</evidence>
<comment type="caution">
    <text evidence="3">The sequence shown here is derived from an EMBL/GenBank/DDBJ whole genome shotgun (WGS) entry which is preliminary data.</text>
</comment>
<reference evidence="3 4" key="1">
    <citation type="submission" date="2017-01" db="EMBL/GenBank/DDBJ databases">
        <authorList>
            <person name="Mah S.A."/>
            <person name="Swanson W.J."/>
            <person name="Moy G.W."/>
            <person name="Vacquier V.D."/>
        </authorList>
    </citation>
    <scope>NUCLEOTIDE SEQUENCE [LARGE SCALE GENOMIC DNA]</scope>
    <source>
        <strain evidence="3 4">GSMNP</strain>
    </source>
</reference>
<dbReference type="GO" id="GO:0005737">
    <property type="term" value="C:cytoplasm"/>
    <property type="evidence" value="ECO:0007669"/>
    <property type="project" value="TreeGrafter"/>
</dbReference>
<dbReference type="OrthoDB" id="49511at2759"/>
<dbReference type="InterPro" id="IPR016024">
    <property type="entry name" value="ARM-type_fold"/>
</dbReference>
<proteinExistence type="predicted"/>
<feature type="domain" description="TTI1 N-terminal TPR" evidence="1">
    <location>
        <begin position="181"/>
        <end position="441"/>
    </location>
</feature>
<dbReference type="InterPro" id="IPR052587">
    <property type="entry name" value="TELO2-interacting_protein_1"/>
</dbReference>
<dbReference type="Proteomes" id="UP000187283">
    <property type="component" value="Unassembled WGS sequence"/>
</dbReference>
<name>A0A1R1XMM9_9FUNG</name>
<sequence>MSSTAALDVDALLSTYLKTHNGLPANQLSALIVASLNHYRSSKADKNAKAEKLLEHWSSIINSKCIYPPILTPQISSQFPSITPLLDSNAFLLIYLLSFDTIVKFCSNLFCKKISLQNSSTNKNQSLEWEYSFSVRKNAIDLWSSLMKKPILIFNPPSPSHSSIQNPEFNPNSLFSTINAYFLHPKNYNFLAYCICGLLDNSSDPTQPEVSEISLDVLLNLLSQNSKNIPHTLNPLSPLLSNPNNDYKPSFLSNRNTLKSFFPGLVSSLIKISLGKPNKELFQKSLNPSILTPNYKPHIRAKSIKVLSCIIQLCFNNSTLYLENVNNIITSDPSCKPKKYLSPSEIAKLARVSPVIAKNDTFDDITLDQTPLPFNLLNLKNDSWEYSSISKLSQALKSILHLRHSDNLNLISELLSLFGNILSNCYIFLSQLIPISLQVLLLSQFKNYPNHTNLSLIYLNNFISSIFNSDPKTTSQFDSDISNYHNSIHSHLLIWYNDLLQRLPFFLTSDEYLVQSEGIYLVAMYTKLLLFRLTPKIHVAQSNQISSKVLQSLMSCWNSTILTSLSKSISRISVRNNLIQQKNNISEIDRFSDIFFPIKFFLLSITDALGLEFVVSSIQSKLIDPINHTHQSQYLFILSLILIPSKKNINYPLLDSSPNESTASPSAIFDPLSQLNESTVNNIFEFLIDECTALVASSVEKNSKNINLKVLSVQSFETYSESELQHINTVLSTLKEVISYKKHQIIYYLSDLIFPLLALMQKSSSETKNLVSECLQSISAATGANGIQDLLAENADFIVDKCSQSIRRFCFSFDVFNVLTSTINLMDPQEAITISSDVVDDVLDVIESIVKNGILVSSTTYTRPTDTTFSTNKINSLNFVNSEPAFDNRSNGLLTLIKCLDFLNIVTEKIKAFESDDFLPIENESEKIVDLLAKKLKSRKDNNEIFSETLNFDTNLGECNDADESIQEEDTKAAKPNQKISIKIMMIVQNFISHTNSHVQLLSLKIFQNVINILSGTNELLPLINHVWPIIISCLNNPEYNNSNSFYITLACLKLISELCFYAKDWLLSRIKSDIWPCFYNQLSSISSPFNKQLMLSNTSGLNSKSHFEDRSSLSPTTSIVVGYLKTLSSIFENINIGYDISLSASLLISKFLDKSLDETVSEAALNSLVCLSRQHSDTVWLVLFAFGDIEYPAFDNSEQQSNRPTELVSKISAKSTLSLRKRLAKQLMFI</sequence>
<gene>
    <name evidence="3" type="ORF">AYI70_g6971</name>
</gene>
<evidence type="ECO:0000313" key="3">
    <source>
        <dbReference type="EMBL" id="OMJ15870.1"/>
    </source>
</evidence>
<keyword evidence="4" id="KW-1185">Reference proteome</keyword>
<dbReference type="Pfam" id="PF24173">
    <property type="entry name" value="TPR_TTI1_N"/>
    <property type="match status" value="1"/>
</dbReference>
<organism evidence="3 4">
    <name type="scientific">Smittium culicis</name>
    <dbReference type="NCBI Taxonomy" id="133412"/>
    <lineage>
        <taxon>Eukaryota</taxon>
        <taxon>Fungi</taxon>
        <taxon>Fungi incertae sedis</taxon>
        <taxon>Zoopagomycota</taxon>
        <taxon>Kickxellomycotina</taxon>
        <taxon>Harpellomycetes</taxon>
        <taxon>Harpellales</taxon>
        <taxon>Legeriomycetaceae</taxon>
        <taxon>Smittium</taxon>
    </lineage>
</organism>